<evidence type="ECO:0000313" key="2">
    <source>
        <dbReference type="EMBL" id="EXJ76209.1"/>
    </source>
</evidence>
<reference evidence="2 3" key="1">
    <citation type="submission" date="2013-03" db="EMBL/GenBank/DDBJ databases">
        <title>The Genome Sequence of Cladophialophora psammophila CBS 110553.</title>
        <authorList>
            <consortium name="The Broad Institute Genomics Platform"/>
            <person name="Cuomo C."/>
            <person name="de Hoog S."/>
            <person name="Gorbushina A."/>
            <person name="Walker B."/>
            <person name="Young S.K."/>
            <person name="Zeng Q."/>
            <person name="Gargeya S."/>
            <person name="Fitzgerald M."/>
            <person name="Haas B."/>
            <person name="Abouelleil A."/>
            <person name="Allen A.W."/>
            <person name="Alvarado L."/>
            <person name="Arachchi H.M."/>
            <person name="Berlin A.M."/>
            <person name="Chapman S.B."/>
            <person name="Gainer-Dewar J."/>
            <person name="Goldberg J."/>
            <person name="Griggs A."/>
            <person name="Gujja S."/>
            <person name="Hansen M."/>
            <person name="Howarth C."/>
            <person name="Imamovic A."/>
            <person name="Ireland A."/>
            <person name="Larimer J."/>
            <person name="McCowan C."/>
            <person name="Murphy C."/>
            <person name="Pearson M."/>
            <person name="Poon T.W."/>
            <person name="Priest M."/>
            <person name="Roberts A."/>
            <person name="Saif S."/>
            <person name="Shea T."/>
            <person name="Sisk P."/>
            <person name="Sykes S."/>
            <person name="Wortman J."/>
            <person name="Nusbaum C."/>
            <person name="Birren B."/>
        </authorList>
    </citation>
    <scope>NUCLEOTIDE SEQUENCE [LARGE SCALE GENOMIC DNA]</scope>
    <source>
        <strain evidence="2 3">CBS 110553</strain>
    </source>
</reference>
<dbReference type="AlphaFoldDB" id="W9Y138"/>
<organism evidence="2 3">
    <name type="scientific">Cladophialophora psammophila CBS 110553</name>
    <dbReference type="NCBI Taxonomy" id="1182543"/>
    <lineage>
        <taxon>Eukaryota</taxon>
        <taxon>Fungi</taxon>
        <taxon>Dikarya</taxon>
        <taxon>Ascomycota</taxon>
        <taxon>Pezizomycotina</taxon>
        <taxon>Eurotiomycetes</taxon>
        <taxon>Chaetothyriomycetidae</taxon>
        <taxon>Chaetothyriales</taxon>
        <taxon>Herpotrichiellaceae</taxon>
        <taxon>Cladophialophora</taxon>
    </lineage>
</organism>
<gene>
    <name evidence="2" type="ORF">A1O5_00717</name>
</gene>
<keyword evidence="1" id="KW-0812">Transmembrane</keyword>
<evidence type="ECO:0000256" key="1">
    <source>
        <dbReference type="SAM" id="Phobius"/>
    </source>
</evidence>
<dbReference type="HOGENOM" id="CLU_946664_0_0_1"/>
<sequence length="294" mass="32296">MASLYYLGAIIIILGLIYEPFLHQIISFPVEQTNVTSPDATIKQVLGLDYFSFSDYLRDFTEIAPGNHSGQSAGVQNASRANSTRSLANILPKKFAEQCEIVHKSCDFSFPKGNALQATFETGTDDDFGCSETFVGGDVFLSLNYTPIWPLSVDTYNYTDSDAITRCFYRSREFLGKTNPLLAPGYAAPLVSTPDNETSPPQIMSQAAMCIPTPCGRKYNVSVINGRSETGNFILDDIPLDLHTEPSGFILNIDSALTYLNTNASYTSCLKPLSGTTFTEKTLSTYARSSYLYL</sequence>
<keyword evidence="1" id="KW-0472">Membrane</keyword>
<dbReference type="RefSeq" id="XP_007739526.1">
    <property type="nucleotide sequence ID" value="XM_007741336.1"/>
</dbReference>
<keyword evidence="3" id="KW-1185">Reference proteome</keyword>
<protein>
    <submittedName>
        <fullName evidence="2">Uncharacterized protein</fullName>
    </submittedName>
</protein>
<dbReference type="GeneID" id="19185453"/>
<dbReference type="STRING" id="1182543.W9Y138"/>
<evidence type="ECO:0000313" key="3">
    <source>
        <dbReference type="Proteomes" id="UP000019471"/>
    </source>
</evidence>
<keyword evidence="1" id="KW-1133">Transmembrane helix</keyword>
<comment type="caution">
    <text evidence="2">The sequence shown here is derived from an EMBL/GenBank/DDBJ whole genome shotgun (WGS) entry which is preliminary data.</text>
</comment>
<dbReference type="EMBL" id="AMGX01000001">
    <property type="protein sequence ID" value="EXJ76209.1"/>
    <property type="molecule type" value="Genomic_DNA"/>
</dbReference>
<dbReference type="Proteomes" id="UP000019471">
    <property type="component" value="Unassembled WGS sequence"/>
</dbReference>
<proteinExistence type="predicted"/>
<accession>W9Y138</accession>
<dbReference type="OrthoDB" id="4151725at2759"/>
<feature type="transmembrane region" description="Helical" evidence="1">
    <location>
        <begin position="6"/>
        <end position="22"/>
    </location>
</feature>
<name>W9Y138_9EURO</name>